<comment type="caution">
    <text evidence="1">The sequence shown here is derived from an EMBL/GenBank/DDBJ whole genome shotgun (WGS) entry which is preliminary data.</text>
</comment>
<sequence length="161" mass="17396">MAVLQDSGRIVLARAVAAQAIHLAWGRGSPAWDAAPQPEPTNATALVDEIGRRAVTQLGYVLPDENGEIELPSGARYTAVAGPTRWLYVRFTFNFSDAAGEAIRELAIFVGTQAAAGVPAGQRYLTPAEVANHGDLYALERLPKFTRNGDVRQVFDYVLPF</sequence>
<keyword evidence="2" id="KW-1185">Reference proteome</keyword>
<dbReference type="RefSeq" id="WP_347610934.1">
    <property type="nucleotide sequence ID" value="NZ_JBDPZC010000006.1"/>
</dbReference>
<evidence type="ECO:0000313" key="2">
    <source>
        <dbReference type="Proteomes" id="UP001462640"/>
    </source>
</evidence>
<name>A0ABV0GGD9_9BURK</name>
<dbReference type="InterPro" id="IPR058040">
    <property type="entry name" value="BW3TFN"/>
</dbReference>
<reference evidence="1 2" key="1">
    <citation type="submission" date="2024-05" db="EMBL/GenBank/DDBJ databases">
        <title>Roseateles sp. 2.12 16S ribosomal RNA gene Genome sequencing and assembly.</title>
        <authorList>
            <person name="Woo H."/>
        </authorList>
    </citation>
    <scope>NUCLEOTIDE SEQUENCE [LARGE SCALE GENOMIC DNA]</scope>
    <source>
        <strain evidence="1 2">2.12</strain>
    </source>
</reference>
<protein>
    <submittedName>
        <fullName evidence="1">Uncharacterized protein</fullName>
    </submittedName>
</protein>
<dbReference type="Pfam" id="PF25691">
    <property type="entry name" value="BW3TFN"/>
    <property type="match status" value="1"/>
</dbReference>
<gene>
    <name evidence="1" type="ORF">ABDJ40_14710</name>
</gene>
<organism evidence="1 2">
    <name type="scientific">Roseateles flavus</name>
    <dbReference type="NCBI Taxonomy" id="3149041"/>
    <lineage>
        <taxon>Bacteria</taxon>
        <taxon>Pseudomonadati</taxon>
        <taxon>Pseudomonadota</taxon>
        <taxon>Betaproteobacteria</taxon>
        <taxon>Burkholderiales</taxon>
        <taxon>Sphaerotilaceae</taxon>
        <taxon>Roseateles</taxon>
    </lineage>
</organism>
<dbReference type="EMBL" id="JBDPZC010000006">
    <property type="protein sequence ID" value="MEO3714014.1"/>
    <property type="molecule type" value="Genomic_DNA"/>
</dbReference>
<dbReference type="Proteomes" id="UP001462640">
    <property type="component" value="Unassembled WGS sequence"/>
</dbReference>
<evidence type="ECO:0000313" key="1">
    <source>
        <dbReference type="EMBL" id="MEO3714014.1"/>
    </source>
</evidence>
<accession>A0ABV0GGD9</accession>
<proteinExistence type="predicted"/>